<organism evidence="2">
    <name type="scientific">marine metagenome</name>
    <dbReference type="NCBI Taxonomy" id="408172"/>
    <lineage>
        <taxon>unclassified sequences</taxon>
        <taxon>metagenomes</taxon>
        <taxon>ecological metagenomes</taxon>
    </lineage>
</organism>
<dbReference type="Pfam" id="PF02754">
    <property type="entry name" value="CCG"/>
    <property type="match status" value="1"/>
</dbReference>
<accession>A0A383E2J7</accession>
<gene>
    <name evidence="2" type="ORF">METZ01_LOCUS503494</name>
</gene>
<proteinExistence type="predicted"/>
<feature type="domain" description="Cysteine-rich" evidence="1">
    <location>
        <begin position="18"/>
        <end position="103"/>
    </location>
</feature>
<reference evidence="2" key="1">
    <citation type="submission" date="2018-05" db="EMBL/GenBank/DDBJ databases">
        <authorList>
            <person name="Lanie J.A."/>
            <person name="Ng W.-L."/>
            <person name="Kazmierczak K.M."/>
            <person name="Andrzejewski T.M."/>
            <person name="Davidsen T.M."/>
            <person name="Wayne K.J."/>
            <person name="Tettelin H."/>
            <person name="Glass J.I."/>
            <person name="Rusch D."/>
            <person name="Podicherti R."/>
            <person name="Tsui H.-C.T."/>
            <person name="Winkler M.E."/>
        </authorList>
    </citation>
    <scope>NUCLEOTIDE SEQUENCE</scope>
</reference>
<dbReference type="GO" id="GO:0016491">
    <property type="term" value="F:oxidoreductase activity"/>
    <property type="evidence" value="ECO:0007669"/>
    <property type="project" value="UniProtKB-ARBA"/>
</dbReference>
<dbReference type="InterPro" id="IPR004017">
    <property type="entry name" value="Cys_rich_dom"/>
</dbReference>
<feature type="non-terminal residue" evidence="2">
    <location>
        <position position="1"/>
    </location>
</feature>
<evidence type="ECO:0000313" key="2">
    <source>
        <dbReference type="EMBL" id="SVE50640.1"/>
    </source>
</evidence>
<sequence length="125" mass="13800">QWRDQLRFDFETNAPCRVAVHGHCHQKAFATLDAMTSTLQLFPGIEPEFITSSCCGMAGAFGYQRETYDVSLQMAEQSLLPAIRKLPDAGVIVANGTSCRTQIVHGTGRQALHLAVLLDQRLTDH</sequence>
<protein>
    <recommendedName>
        <fullName evidence="1">Cysteine-rich domain-containing protein</fullName>
    </recommendedName>
</protein>
<evidence type="ECO:0000259" key="1">
    <source>
        <dbReference type="Pfam" id="PF02754"/>
    </source>
</evidence>
<dbReference type="AlphaFoldDB" id="A0A383E2J7"/>
<name>A0A383E2J7_9ZZZZ</name>
<dbReference type="EMBL" id="UINC01222040">
    <property type="protein sequence ID" value="SVE50640.1"/>
    <property type="molecule type" value="Genomic_DNA"/>
</dbReference>